<evidence type="ECO:0000256" key="1">
    <source>
        <dbReference type="ARBA" id="ARBA00001936"/>
    </source>
</evidence>
<protein>
    <submittedName>
        <fullName evidence="9">Uncharacterized protein</fullName>
    </submittedName>
</protein>
<keyword evidence="5" id="KW-0227">DNA damage</keyword>
<evidence type="ECO:0000313" key="10">
    <source>
        <dbReference type="Proteomes" id="UP000249375"/>
    </source>
</evidence>
<dbReference type="PANTHER" id="PTHR15822:SF4">
    <property type="entry name" value="TYROSYL-DNA PHOSPHODIESTERASE 2"/>
    <property type="match status" value="1"/>
</dbReference>
<evidence type="ECO:0000256" key="7">
    <source>
        <dbReference type="ARBA" id="ARBA00022842"/>
    </source>
</evidence>
<evidence type="ECO:0000256" key="8">
    <source>
        <dbReference type="ARBA" id="ARBA00023204"/>
    </source>
</evidence>
<keyword evidence="6" id="KW-0378">Hydrolase</keyword>
<gene>
    <name evidence="9" type="ORF">C7Y71_009370</name>
</gene>
<dbReference type="GO" id="GO:0003697">
    <property type="term" value="F:single-stranded DNA binding"/>
    <property type="evidence" value="ECO:0007669"/>
    <property type="project" value="TreeGrafter"/>
</dbReference>
<keyword evidence="4" id="KW-0479">Metal-binding</keyword>
<comment type="cofactor">
    <cofactor evidence="2">
        <name>Mg(2+)</name>
        <dbReference type="ChEBI" id="CHEBI:18420"/>
    </cofactor>
</comment>
<keyword evidence="8" id="KW-0234">DNA repair</keyword>
<reference evidence="9 10" key="1">
    <citation type="submission" date="2018-11" db="EMBL/GenBank/DDBJ databases">
        <authorList>
            <person name="Na S.W."/>
            <person name="Baik M."/>
        </authorList>
    </citation>
    <scope>NUCLEOTIDE SEQUENCE [LARGE SCALE GENOMIC DNA]</scope>
    <source>
        <strain evidence="9 10">E39</strain>
    </source>
</reference>
<evidence type="ECO:0000256" key="5">
    <source>
        <dbReference type="ARBA" id="ARBA00022763"/>
    </source>
</evidence>
<evidence type="ECO:0000256" key="4">
    <source>
        <dbReference type="ARBA" id="ARBA00022723"/>
    </source>
</evidence>
<evidence type="ECO:0000256" key="6">
    <source>
        <dbReference type="ARBA" id="ARBA00022801"/>
    </source>
</evidence>
<dbReference type="InterPro" id="IPR051547">
    <property type="entry name" value="TDP2-like"/>
</dbReference>
<dbReference type="EMBL" id="CP033459">
    <property type="protein sequence ID" value="QFQ13204.1"/>
    <property type="molecule type" value="Genomic_DNA"/>
</dbReference>
<sequence length="359" mass="40760">MATSVSMAQTEDGTFSIMTLNVDGLPGKFLMFDVNKDGPKSDGSLAISKYILSKDCDIIAMQEDFNYRWEIWSHLFANYDHDEWTGGVIFEEMQDCDFIHPQNIKLPCDGLNMSWKKNSQSTAYERVAWEKSFGKFSHEFDDIVTKGFRRHEMTLENGKQLVVYNMHMDASSLRDERLGNDVKDREARQSQWEQLRDHILVHLDSRPIVVVGDMNSLYHKDSVESVFINAINATGRATSGDAWVTLQRNGIYPKLGDEPQKDELLDKVIYINPTDADYTIIPVSYEMDKAGYTVDGEPLGDHYPVIVHFNTLRSKNVSGVNTVNSTITDEKWYSPQGVRQHGITKGINISGSGKKVLVR</sequence>
<name>A0A5P8E8D0_9BACT</name>
<dbReference type="PANTHER" id="PTHR15822">
    <property type="entry name" value="TRAF AND TNF RECEPTOR-ASSOCIATED PROTEIN"/>
    <property type="match status" value="1"/>
</dbReference>
<organism evidence="9 10">
    <name type="scientific">Pseudoprevotella muciniphila</name>
    <dbReference type="NCBI Taxonomy" id="2133944"/>
    <lineage>
        <taxon>Bacteria</taxon>
        <taxon>Pseudomonadati</taxon>
        <taxon>Bacteroidota</taxon>
        <taxon>Bacteroidia</taxon>
        <taxon>Bacteroidales</taxon>
        <taxon>Prevotellaceae</taxon>
        <taxon>Pseudoprevotella</taxon>
    </lineage>
</organism>
<accession>A0A5P8E8D0</accession>
<comment type="cofactor">
    <cofactor evidence="1">
        <name>Mn(2+)</name>
        <dbReference type="ChEBI" id="CHEBI:29035"/>
    </cofactor>
</comment>
<proteinExistence type="predicted"/>
<keyword evidence="10" id="KW-1185">Reference proteome</keyword>
<dbReference type="Gene3D" id="3.60.10.10">
    <property type="entry name" value="Endonuclease/exonuclease/phosphatase"/>
    <property type="match status" value="1"/>
</dbReference>
<dbReference type="GO" id="GO:0006302">
    <property type="term" value="P:double-strand break repair"/>
    <property type="evidence" value="ECO:0007669"/>
    <property type="project" value="TreeGrafter"/>
</dbReference>
<dbReference type="InterPro" id="IPR036691">
    <property type="entry name" value="Endo/exonu/phosph_ase_sf"/>
</dbReference>
<keyword evidence="7" id="KW-0460">Magnesium</keyword>
<dbReference type="GO" id="GO:0070260">
    <property type="term" value="F:5'-tyrosyl-DNA phosphodiesterase activity"/>
    <property type="evidence" value="ECO:0007669"/>
    <property type="project" value="TreeGrafter"/>
</dbReference>
<dbReference type="Proteomes" id="UP000249375">
    <property type="component" value="Chromosome"/>
</dbReference>
<dbReference type="SUPFAM" id="SSF56219">
    <property type="entry name" value="DNase I-like"/>
    <property type="match status" value="1"/>
</dbReference>
<keyword evidence="3" id="KW-0540">Nuclease</keyword>
<dbReference type="AlphaFoldDB" id="A0A5P8E8D0"/>
<evidence type="ECO:0000313" key="9">
    <source>
        <dbReference type="EMBL" id="QFQ13204.1"/>
    </source>
</evidence>
<dbReference type="KEGG" id="alq:C7Y71_009370"/>
<dbReference type="GO" id="GO:0046872">
    <property type="term" value="F:metal ion binding"/>
    <property type="evidence" value="ECO:0007669"/>
    <property type="project" value="UniProtKB-KW"/>
</dbReference>
<dbReference type="GO" id="GO:0005737">
    <property type="term" value="C:cytoplasm"/>
    <property type="evidence" value="ECO:0007669"/>
    <property type="project" value="TreeGrafter"/>
</dbReference>
<evidence type="ECO:0000256" key="2">
    <source>
        <dbReference type="ARBA" id="ARBA00001946"/>
    </source>
</evidence>
<evidence type="ECO:0000256" key="3">
    <source>
        <dbReference type="ARBA" id="ARBA00022722"/>
    </source>
</evidence>
<dbReference type="GO" id="GO:0004518">
    <property type="term" value="F:nuclease activity"/>
    <property type="evidence" value="ECO:0007669"/>
    <property type="project" value="UniProtKB-KW"/>
</dbReference>